<name>A0ABQ1UBP1_9BACT</name>
<feature type="compositionally biased region" description="Low complexity" evidence="1">
    <location>
        <begin position="140"/>
        <end position="164"/>
    </location>
</feature>
<dbReference type="PROSITE" id="PS51257">
    <property type="entry name" value="PROKAR_LIPOPROTEIN"/>
    <property type="match status" value="1"/>
</dbReference>
<feature type="compositionally biased region" description="Basic and acidic residues" evidence="1">
    <location>
        <begin position="168"/>
        <end position="217"/>
    </location>
</feature>
<dbReference type="EMBL" id="BMHT01000005">
    <property type="protein sequence ID" value="GGF14925.1"/>
    <property type="molecule type" value="Genomic_DNA"/>
</dbReference>
<reference evidence="4" key="1">
    <citation type="journal article" date="2019" name="Int. J. Syst. Evol. Microbiol.">
        <title>The Global Catalogue of Microorganisms (GCM) 10K type strain sequencing project: providing services to taxonomists for standard genome sequencing and annotation.</title>
        <authorList>
            <consortium name="The Broad Institute Genomics Platform"/>
            <consortium name="The Broad Institute Genome Sequencing Center for Infectious Disease"/>
            <person name="Wu L."/>
            <person name="Ma J."/>
        </authorList>
    </citation>
    <scope>NUCLEOTIDE SEQUENCE [LARGE SCALE GENOMIC DNA]</scope>
    <source>
        <strain evidence="4">CGMCC 1.15197</strain>
    </source>
</reference>
<feature type="chain" id="PRO_5046028154" description="Lipoprotein" evidence="2">
    <location>
        <begin position="23"/>
        <end position="217"/>
    </location>
</feature>
<comment type="caution">
    <text evidence="3">The sequence shown here is derived from an EMBL/GenBank/DDBJ whole genome shotgun (WGS) entry which is preliminary data.</text>
</comment>
<accession>A0ABQ1UBP1</accession>
<keyword evidence="2" id="KW-0732">Signal</keyword>
<evidence type="ECO:0000256" key="1">
    <source>
        <dbReference type="SAM" id="MobiDB-lite"/>
    </source>
</evidence>
<evidence type="ECO:0000313" key="3">
    <source>
        <dbReference type="EMBL" id="GGF14925.1"/>
    </source>
</evidence>
<dbReference type="RefSeq" id="WP_188814619.1">
    <property type="nucleotide sequence ID" value="NZ_BMHT01000005.1"/>
</dbReference>
<organism evidence="3 4">
    <name type="scientific">Hymenobacter cavernae</name>
    <dbReference type="NCBI Taxonomy" id="2044852"/>
    <lineage>
        <taxon>Bacteria</taxon>
        <taxon>Pseudomonadati</taxon>
        <taxon>Bacteroidota</taxon>
        <taxon>Cytophagia</taxon>
        <taxon>Cytophagales</taxon>
        <taxon>Hymenobacteraceae</taxon>
        <taxon>Hymenobacter</taxon>
    </lineage>
</organism>
<keyword evidence="4" id="KW-1185">Reference proteome</keyword>
<protein>
    <recommendedName>
        <fullName evidence="5">Lipoprotein</fullName>
    </recommendedName>
</protein>
<evidence type="ECO:0000313" key="4">
    <source>
        <dbReference type="Proteomes" id="UP000632273"/>
    </source>
</evidence>
<evidence type="ECO:0000256" key="2">
    <source>
        <dbReference type="SAM" id="SignalP"/>
    </source>
</evidence>
<proteinExistence type="predicted"/>
<gene>
    <name evidence="3" type="ORF">GCM10011383_27630</name>
</gene>
<evidence type="ECO:0008006" key="5">
    <source>
        <dbReference type="Google" id="ProtNLM"/>
    </source>
</evidence>
<sequence>MKKMILLLSCAGALTMASCSQEKTTDTATTTTTTDATATASTDNDAVYHTRAQRIAQRMASDMKITDTAVVSRIENTYYNRSRRLGELQSKYTSDTTGMSADMRGVYTDTDTEFKGIFTDPTQYSAYESSRSTYDESNYMDDNSMSASADQSSDDASGVVVDNSTPMKVKDEAGNKLKVKKDGDVKLKDSEDNKLKMDADDGTIKAKPADGKKQKVE</sequence>
<dbReference type="Proteomes" id="UP000632273">
    <property type="component" value="Unassembled WGS sequence"/>
</dbReference>
<feature type="signal peptide" evidence="2">
    <location>
        <begin position="1"/>
        <end position="22"/>
    </location>
</feature>
<feature type="region of interest" description="Disordered" evidence="1">
    <location>
        <begin position="128"/>
        <end position="217"/>
    </location>
</feature>